<dbReference type="AlphaFoldDB" id="A0A0A9FW76"/>
<evidence type="ECO:0000313" key="1">
    <source>
        <dbReference type="EMBL" id="JAE14556.1"/>
    </source>
</evidence>
<protein>
    <submittedName>
        <fullName evidence="1">Uncharacterized protein</fullName>
    </submittedName>
</protein>
<reference evidence="1" key="2">
    <citation type="journal article" date="2015" name="Data Brief">
        <title>Shoot transcriptome of the giant reed, Arundo donax.</title>
        <authorList>
            <person name="Barrero R.A."/>
            <person name="Guerrero F.D."/>
            <person name="Moolhuijzen P."/>
            <person name="Goolsby J.A."/>
            <person name="Tidwell J."/>
            <person name="Bellgard S.E."/>
            <person name="Bellgard M.I."/>
        </authorList>
    </citation>
    <scope>NUCLEOTIDE SEQUENCE</scope>
    <source>
        <tissue evidence="1">Shoot tissue taken approximately 20 cm above the soil surface</tissue>
    </source>
</reference>
<accession>A0A0A9FW76</accession>
<sequence>MPDHTLSNELSFFFATWVRFIHSKTEYNLRSLDGQLHLDNV</sequence>
<organism evidence="1">
    <name type="scientific">Arundo donax</name>
    <name type="common">Giant reed</name>
    <name type="synonym">Donax arundinaceus</name>
    <dbReference type="NCBI Taxonomy" id="35708"/>
    <lineage>
        <taxon>Eukaryota</taxon>
        <taxon>Viridiplantae</taxon>
        <taxon>Streptophyta</taxon>
        <taxon>Embryophyta</taxon>
        <taxon>Tracheophyta</taxon>
        <taxon>Spermatophyta</taxon>
        <taxon>Magnoliopsida</taxon>
        <taxon>Liliopsida</taxon>
        <taxon>Poales</taxon>
        <taxon>Poaceae</taxon>
        <taxon>PACMAD clade</taxon>
        <taxon>Arundinoideae</taxon>
        <taxon>Arundineae</taxon>
        <taxon>Arundo</taxon>
    </lineage>
</organism>
<reference evidence="1" key="1">
    <citation type="submission" date="2014-09" db="EMBL/GenBank/DDBJ databases">
        <authorList>
            <person name="Magalhaes I.L.F."/>
            <person name="Oliveira U."/>
            <person name="Santos F.R."/>
            <person name="Vidigal T.H.D.A."/>
            <person name="Brescovit A.D."/>
            <person name="Santos A.J."/>
        </authorList>
    </citation>
    <scope>NUCLEOTIDE SEQUENCE</scope>
    <source>
        <tissue evidence="1">Shoot tissue taken approximately 20 cm above the soil surface</tissue>
    </source>
</reference>
<proteinExistence type="predicted"/>
<name>A0A0A9FW76_ARUDO</name>
<dbReference type="EMBL" id="GBRH01183340">
    <property type="protein sequence ID" value="JAE14556.1"/>
    <property type="molecule type" value="Transcribed_RNA"/>
</dbReference>